<accession>A0A7W2EE79</accession>
<dbReference type="PANTHER" id="PTHR30388">
    <property type="entry name" value="ALDEHYDE OXIDOREDUCTASE MOLYBDENUM COFACTOR ASSEMBLY PROTEIN"/>
    <property type="match status" value="1"/>
</dbReference>
<organism evidence="3 4">
    <name type="scientific">Rugamonas fusca</name>
    <dbReference type="NCBI Taxonomy" id="2758568"/>
    <lineage>
        <taxon>Bacteria</taxon>
        <taxon>Pseudomonadati</taxon>
        <taxon>Pseudomonadota</taxon>
        <taxon>Betaproteobacteria</taxon>
        <taxon>Burkholderiales</taxon>
        <taxon>Oxalobacteraceae</taxon>
        <taxon>Telluria group</taxon>
        <taxon>Rugamonas</taxon>
    </lineage>
</organism>
<evidence type="ECO:0000313" key="4">
    <source>
        <dbReference type="Proteomes" id="UP000566711"/>
    </source>
</evidence>
<evidence type="ECO:0000259" key="2">
    <source>
        <dbReference type="Pfam" id="PF13478"/>
    </source>
</evidence>
<dbReference type="Pfam" id="PF13478">
    <property type="entry name" value="XdhC_C"/>
    <property type="match status" value="1"/>
</dbReference>
<keyword evidence="4" id="KW-1185">Reference proteome</keyword>
<dbReference type="InterPro" id="IPR003777">
    <property type="entry name" value="XdhC_CoxI"/>
</dbReference>
<dbReference type="Proteomes" id="UP000566711">
    <property type="component" value="Unassembled WGS sequence"/>
</dbReference>
<dbReference type="RefSeq" id="WP_182213808.1">
    <property type="nucleotide sequence ID" value="NZ_JACEZS010000001.1"/>
</dbReference>
<dbReference type="AlphaFoldDB" id="A0A7W2EE79"/>
<gene>
    <name evidence="3" type="primary">xdhC</name>
    <name evidence="3" type="ORF">H3H36_02995</name>
</gene>
<evidence type="ECO:0000259" key="1">
    <source>
        <dbReference type="Pfam" id="PF02625"/>
    </source>
</evidence>
<reference evidence="3 4" key="1">
    <citation type="submission" date="2020-07" db="EMBL/GenBank/DDBJ databases">
        <title>Novel species isolated from subtropical streams in China.</title>
        <authorList>
            <person name="Lu H."/>
        </authorList>
    </citation>
    <scope>NUCLEOTIDE SEQUENCE [LARGE SCALE GENOMIC DNA]</scope>
    <source>
        <strain evidence="3 4">FT3S</strain>
    </source>
</reference>
<evidence type="ECO:0000313" key="3">
    <source>
        <dbReference type="EMBL" id="MBA5604327.1"/>
    </source>
</evidence>
<feature type="domain" description="XdhC- CoxI" evidence="1">
    <location>
        <begin position="19"/>
        <end position="71"/>
    </location>
</feature>
<comment type="caution">
    <text evidence="3">The sequence shown here is derived from an EMBL/GenBank/DDBJ whole genome shotgun (WGS) entry which is preliminary data.</text>
</comment>
<dbReference type="InterPro" id="IPR014308">
    <property type="entry name" value="Xanthine_DH_XdhC"/>
</dbReference>
<dbReference type="Gene3D" id="3.40.50.720">
    <property type="entry name" value="NAD(P)-binding Rossmann-like Domain"/>
    <property type="match status" value="1"/>
</dbReference>
<dbReference type="PANTHER" id="PTHR30388:SF6">
    <property type="entry name" value="XANTHINE DEHYDROGENASE SUBUNIT A-RELATED"/>
    <property type="match status" value="1"/>
</dbReference>
<feature type="domain" description="XdhC Rossmann" evidence="2">
    <location>
        <begin position="190"/>
        <end position="332"/>
    </location>
</feature>
<dbReference type="EMBL" id="JACEZS010000001">
    <property type="protein sequence ID" value="MBA5604327.1"/>
    <property type="molecule type" value="Genomic_DNA"/>
</dbReference>
<dbReference type="NCBIfam" id="TIGR02964">
    <property type="entry name" value="xanthine_xdhC"/>
    <property type="match status" value="1"/>
</dbReference>
<protein>
    <submittedName>
        <fullName evidence="3">Xanthine dehydrogenase accessory protein XdhC</fullName>
    </submittedName>
</protein>
<dbReference type="InterPro" id="IPR036291">
    <property type="entry name" value="NAD(P)-bd_dom_sf"/>
</dbReference>
<proteinExistence type="predicted"/>
<dbReference type="InterPro" id="IPR027051">
    <property type="entry name" value="XdhC_Rossmann_dom"/>
</dbReference>
<dbReference type="Pfam" id="PF02625">
    <property type="entry name" value="XdhC_CoxI"/>
    <property type="match status" value="1"/>
</dbReference>
<dbReference type="InterPro" id="IPR052698">
    <property type="entry name" value="MoCofactor_Util/Proc"/>
</dbReference>
<dbReference type="SUPFAM" id="SSF51735">
    <property type="entry name" value="NAD(P)-binding Rossmann-fold domains"/>
    <property type="match status" value="1"/>
</dbReference>
<name>A0A7W2EE79_9BURK</name>
<sequence length="363" mass="38807">MASDLSSPTNALVAAAALAEPRVLVTVAQVAGSAPREPGAKMLITQDGAYDTIGGGHLEMRATDIAREMLAMPADALPAQRRLERFPLGPSLGQCCGGVVHLAFERIMPDADAHFAALVRRKGEGQDSWRLLPLGCTEAASTYDAAGLRLSGNGPALLPLPGPGVECKLRLDDDGRQWLLDSCLPYRPRLYLFGAGHVGAAIVRALAELPCQVVWIDEREDMFPSTLPANTRIEATDTPEAVIEQAPAGASFLVLTHSHALDQQLSEQILRRTDFTWFGLIGSATKRVQFERRLRERGIPAERMADMTCPIGLPGIRDKAPAVIAVSVAAQLMQVWEAAALASPTQTNTTLADTPAQDHACIA</sequence>